<dbReference type="Gene3D" id="3.90.550.10">
    <property type="entry name" value="Spore Coat Polysaccharide Biosynthesis Protein SpsA, Chain A"/>
    <property type="match status" value="1"/>
</dbReference>
<keyword evidence="4 14" id="KW-0808">Transferase</keyword>
<dbReference type="OMA" id="GWQTIYA"/>
<keyword evidence="9" id="KW-0325">Glycoprotein</keyword>
<gene>
    <name evidence="15" type="ORF">TCLT_LOCUS4903</name>
</gene>
<evidence type="ECO:0000256" key="12">
    <source>
        <dbReference type="PIRSR" id="PIRSR605027-3"/>
    </source>
</evidence>
<comment type="pathway">
    <text evidence="14">Protein modification; protein glycosylation.</text>
</comment>
<evidence type="ECO:0000256" key="5">
    <source>
        <dbReference type="ARBA" id="ARBA00022692"/>
    </source>
</evidence>
<organism evidence="17">
    <name type="scientific">Thelazia callipaeda</name>
    <name type="common">Oriental eyeworm</name>
    <name type="synonym">Parasitic nematode</name>
    <dbReference type="NCBI Taxonomy" id="103827"/>
    <lineage>
        <taxon>Eukaryota</taxon>
        <taxon>Metazoa</taxon>
        <taxon>Ecdysozoa</taxon>
        <taxon>Nematoda</taxon>
        <taxon>Chromadorea</taxon>
        <taxon>Rhabditida</taxon>
        <taxon>Spirurina</taxon>
        <taxon>Spiruromorpha</taxon>
        <taxon>Thelazioidea</taxon>
        <taxon>Thelaziidae</taxon>
        <taxon>Thelazia</taxon>
    </lineage>
</organism>
<accession>A0A158RBK5</accession>
<comment type="catalytic activity">
    <reaction evidence="10 14">
        <text>3-O-(beta-D-galactosyl-(1-&gt;3)-beta-D-galactosyl-(1-&gt;4)-beta-D-xylosyl)-L-seryl-[protein] + UDP-alpha-D-glucuronate = 3-O-(beta-D-GlcA-(1-&gt;3)-beta-D-Gal-(1-&gt;3)-beta-D-Gal-(1-&gt;4)-beta-D-Xyl)-L-seryl-[protein] + UDP + H(+)</text>
        <dbReference type="Rhea" id="RHEA:24168"/>
        <dbReference type="Rhea" id="RHEA-COMP:12571"/>
        <dbReference type="Rhea" id="RHEA-COMP:12573"/>
        <dbReference type="ChEBI" id="CHEBI:15378"/>
        <dbReference type="ChEBI" id="CHEBI:58052"/>
        <dbReference type="ChEBI" id="CHEBI:58223"/>
        <dbReference type="ChEBI" id="CHEBI:132090"/>
        <dbReference type="ChEBI" id="CHEBI:132093"/>
        <dbReference type="EC" id="2.4.1.135"/>
    </reaction>
</comment>
<evidence type="ECO:0000256" key="13">
    <source>
        <dbReference type="PIRSR" id="PIRSR605027-4"/>
    </source>
</evidence>
<dbReference type="GO" id="GO:0050650">
    <property type="term" value="P:chondroitin sulfate proteoglycan biosynthetic process"/>
    <property type="evidence" value="ECO:0007669"/>
    <property type="project" value="TreeGrafter"/>
</dbReference>
<dbReference type="SUPFAM" id="SSF53448">
    <property type="entry name" value="Nucleotide-diphospho-sugar transferases"/>
    <property type="match status" value="1"/>
</dbReference>
<dbReference type="GO" id="GO:0005975">
    <property type="term" value="P:carbohydrate metabolic process"/>
    <property type="evidence" value="ECO:0007669"/>
    <property type="project" value="TreeGrafter"/>
</dbReference>
<dbReference type="GO" id="GO:0000139">
    <property type="term" value="C:Golgi membrane"/>
    <property type="evidence" value="ECO:0007669"/>
    <property type="project" value="UniProtKB-SubCell"/>
</dbReference>
<evidence type="ECO:0000256" key="10">
    <source>
        <dbReference type="ARBA" id="ARBA00047979"/>
    </source>
</evidence>
<dbReference type="CDD" id="cd00218">
    <property type="entry name" value="GlcAT-I"/>
    <property type="match status" value="1"/>
</dbReference>
<comment type="cofactor">
    <cofactor evidence="12 14">
        <name>Mn(2+)</name>
        <dbReference type="ChEBI" id="CHEBI:29035"/>
    </cofactor>
</comment>
<dbReference type="EC" id="2.4.1.135" evidence="3 14"/>
<comment type="similarity">
    <text evidence="2 14">Belongs to the glycosyltransferase 43 family.</text>
</comment>
<keyword evidence="6 14" id="KW-0735">Signal-anchor</keyword>
<dbReference type="UniPathway" id="UPA00378"/>
<evidence type="ECO:0000256" key="7">
    <source>
        <dbReference type="ARBA" id="ARBA00022989"/>
    </source>
</evidence>
<dbReference type="STRING" id="103827.A0A158RBK5"/>
<evidence type="ECO:0000256" key="4">
    <source>
        <dbReference type="ARBA" id="ARBA00022679"/>
    </source>
</evidence>
<evidence type="ECO:0000256" key="2">
    <source>
        <dbReference type="ARBA" id="ARBA00007706"/>
    </source>
</evidence>
<dbReference type="PANTHER" id="PTHR10896">
    <property type="entry name" value="GALACTOSYLGALACTOSYLXYLOSYLPROTEIN 3-BETA-GLUCURONOSYLTRANSFERASE BETA-1,3-GLUCURONYLTRANSFERASE"/>
    <property type="match status" value="1"/>
</dbReference>
<name>A0A158RBK5_THECL</name>
<comment type="subcellular location">
    <subcellularLocation>
        <location evidence="14">Golgi apparatus membrane</location>
        <topology evidence="14">Single-pass type II membrane protein</topology>
    </subcellularLocation>
    <subcellularLocation>
        <location evidence="1">Membrane</location>
        <topology evidence="1">Single-pass type II membrane protein</topology>
    </subcellularLocation>
</comment>
<sequence>MNTILVLNFMEYLKTKSDDQVNRTIIVITPTYLRLARLADMTRLSQTLMHIKHLIWIVIEDSVHVSIQVKQLLDRTGLHCFYFAAKRRIGFPRRGWTGREAALQFVRKHFAWLGKNAVVYFADDDNSYDIRLFNEYIRNVDKVGVWAVGLVADNVVEAPKVMNKKVVGWQTRYAPKRLWGLDMAGFAINLQLFIDNPDAGWKKTCTDPSPEPCLLKQLKLSWSDLTPFGLENHSRDVLVWHTKTKSSAKNVDSYGYNVEVHVHILSY</sequence>
<keyword evidence="12 14" id="KW-0464">Manganese</keyword>
<dbReference type="GO" id="GO:0015018">
    <property type="term" value="F:galactosylgalactosylxylosylprotein 3-beta-glucuronosyltransferase activity"/>
    <property type="evidence" value="ECO:0007669"/>
    <property type="project" value="UniProtKB-UniRule"/>
</dbReference>
<dbReference type="EMBL" id="UYYF01004309">
    <property type="protein sequence ID" value="VDN02082.1"/>
    <property type="molecule type" value="Genomic_DNA"/>
</dbReference>
<feature type="binding site" evidence="12">
    <location>
        <position position="125"/>
    </location>
    <ligand>
        <name>Mn(2+)</name>
        <dbReference type="ChEBI" id="CHEBI:29035"/>
    </ligand>
</feature>
<keyword evidence="8" id="KW-0472">Membrane</keyword>
<reference evidence="17" key="1">
    <citation type="submission" date="2016-04" db="UniProtKB">
        <authorList>
            <consortium name="WormBaseParasite"/>
        </authorList>
    </citation>
    <scope>IDENTIFICATION</scope>
</reference>
<reference evidence="15 16" key="2">
    <citation type="submission" date="2018-11" db="EMBL/GenBank/DDBJ databases">
        <authorList>
            <consortium name="Pathogen Informatics"/>
        </authorList>
    </citation>
    <scope>NUCLEOTIDE SEQUENCE [LARGE SCALE GENOMIC DNA]</scope>
</reference>
<evidence type="ECO:0000256" key="14">
    <source>
        <dbReference type="RuleBase" id="RU363127"/>
    </source>
</evidence>
<dbReference type="Pfam" id="PF03360">
    <property type="entry name" value="Glyco_transf_43"/>
    <property type="match status" value="1"/>
</dbReference>
<feature type="active site" description="Proton donor/acceptor" evidence="11">
    <location>
        <position position="211"/>
    </location>
</feature>
<dbReference type="InterPro" id="IPR029044">
    <property type="entry name" value="Nucleotide-diphossugar_trans"/>
</dbReference>
<dbReference type="OrthoDB" id="675023at2759"/>
<evidence type="ECO:0000256" key="6">
    <source>
        <dbReference type="ARBA" id="ARBA00022968"/>
    </source>
</evidence>
<dbReference type="GO" id="GO:0046872">
    <property type="term" value="F:metal ion binding"/>
    <property type="evidence" value="ECO:0007669"/>
    <property type="project" value="UniProtKB-KW"/>
</dbReference>
<keyword evidence="16" id="KW-1185">Reference proteome</keyword>
<evidence type="ECO:0000256" key="9">
    <source>
        <dbReference type="ARBA" id="ARBA00023180"/>
    </source>
</evidence>
<dbReference type="PANTHER" id="PTHR10896:SF30">
    <property type="entry name" value="GALACTOSYLGALACTOSYLXYLOSYLPROTEIN 3-BETA-GLUCURONOSYLTRANSFERASE"/>
    <property type="match status" value="1"/>
</dbReference>
<keyword evidence="7" id="KW-1133">Transmembrane helix</keyword>
<evidence type="ECO:0000256" key="1">
    <source>
        <dbReference type="ARBA" id="ARBA00004606"/>
    </source>
</evidence>
<dbReference type="Proteomes" id="UP000276776">
    <property type="component" value="Unassembled WGS sequence"/>
</dbReference>
<evidence type="ECO:0000256" key="3">
    <source>
        <dbReference type="ARBA" id="ARBA00012641"/>
    </source>
</evidence>
<keyword evidence="5" id="KW-0812">Transmembrane</keyword>
<dbReference type="WBParaSite" id="TCLT_0000491401-mRNA-1">
    <property type="protein sequence ID" value="TCLT_0000491401-mRNA-1"/>
    <property type="gene ID" value="TCLT_0000491401"/>
</dbReference>
<keyword evidence="12 14" id="KW-0479">Metal-binding</keyword>
<evidence type="ECO:0000313" key="15">
    <source>
        <dbReference type="EMBL" id="VDN02082.1"/>
    </source>
</evidence>
<evidence type="ECO:0000256" key="11">
    <source>
        <dbReference type="PIRSR" id="PIRSR605027-1"/>
    </source>
</evidence>
<evidence type="ECO:0000313" key="17">
    <source>
        <dbReference type="WBParaSite" id="TCLT_0000491401-mRNA-1"/>
    </source>
</evidence>
<evidence type="ECO:0000313" key="16">
    <source>
        <dbReference type="Proteomes" id="UP000276776"/>
    </source>
</evidence>
<feature type="site" description="Interaction with galactose moiety of substrate glycoprotein" evidence="13">
    <location>
        <position position="157"/>
    </location>
</feature>
<evidence type="ECO:0000256" key="8">
    <source>
        <dbReference type="ARBA" id="ARBA00023136"/>
    </source>
</evidence>
<proteinExistence type="inferred from homology"/>
<keyword evidence="14" id="KW-0333">Golgi apparatus</keyword>
<dbReference type="AlphaFoldDB" id="A0A158RBK5"/>
<protein>
    <recommendedName>
        <fullName evidence="3 14">Galactosylgalactosylxylosylprotein 3-beta-glucuronosyltransferase</fullName>
        <ecNumber evidence="3 14">2.4.1.135</ecNumber>
    </recommendedName>
</protein>
<dbReference type="InterPro" id="IPR005027">
    <property type="entry name" value="Glyco_trans_43"/>
</dbReference>